<feature type="non-terminal residue" evidence="1">
    <location>
        <position position="9"/>
    </location>
</feature>
<protein>
    <submittedName>
        <fullName evidence="1">Uncharacterized protein</fullName>
    </submittedName>
</protein>
<reference evidence="1 2" key="1">
    <citation type="submission" date="2016-04" db="EMBL/GenBank/DDBJ databases">
        <title>The genome of Intoshia linei affirms orthonectids as highly simplified spiralians.</title>
        <authorList>
            <person name="Mikhailov K.V."/>
            <person name="Slusarev G.S."/>
            <person name="Nikitin M.A."/>
            <person name="Logacheva M.D."/>
            <person name="Penin A."/>
            <person name="Aleoshin V."/>
            <person name="Panchin Y.V."/>
        </authorList>
    </citation>
    <scope>NUCLEOTIDE SEQUENCE [LARGE SCALE GENOMIC DNA]</scope>
    <source>
        <strain evidence="1">Intl2013</strain>
        <tissue evidence="1">Whole animal</tissue>
    </source>
</reference>
<organism evidence="1 2">
    <name type="scientific">Intoshia linei</name>
    <dbReference type="NCBI Taxonomy" id="1819745"/>
    <lineage>
        <taxon>Eukaryota</taxon>
        <taxon>Metazoa</taxon>
        <taxon>Spiralia</taxon>
        <taxon>Lophotrochozoa</taxon>
        <taxon>Mesozoa</taxon>
        <taxon>Orthonectida</taxon>
        <taxon>Rhopaluridae</taxon>
        <taxon>Intoshia</taxon>
    </lineage>
</organism>
<comment type="caution">
    <text evidence="1">The sequence shown here is derived from an EMBL/GenBank/DDBJ whole genome shotgun (WGS) entry which is preliminary data.</text>
</comment>
<evidence type="ECO:0000313" key="2">
    <source>
        <dbReference type="Proteomes" id="UP000078046"/>
    </source>
</evidence>
<sequence length="9" mass="1087">MLKLRKLAD</sequence>
<dbReference type="EMBL" id="LWCA01000309">
    <property type="protein sequence ID" value="OAF69275.1"/>
    <property type="molecule type" value="Genomic_DNA"/>
</dbReference>
<keyword evidence="2" id="KW-1185">Reference proteome</keyword>
<gene>
    <name evidence="1" type="ORF">A3Q56_02968</name>
</gene>
<proteinExistence type="predicted"/>
<name>A0A177B4S1_9BILA</name>
<dbReference type="Proteomes" id="UP000078046">
    <property type="component" value="Unassembled WGS sequence"/>
</dbReference>
<accession>A0A177B4S1</accession>
<evidence type="ECO:0000313" key="1">
    <source>
        <dbReference type="EMBL" id="OAF69275.1"/>
    </source>
</evidence>